<evidence type="ECO:0000313" key="3">
    <source>
        <dbReference type="EMBL" id="PRX66173.1"/>
    </source>
</evidence>
<protein>
    <submittedName>
        <fullName evidence="3">Uncharacterized protein DUF2786</fullName>
    </submittedName>
</protein>
<keyword evidence="4" id="KW-1185">Reference proteome</keyword>
<name>A0A2T0N2G6_9ACTN</name>
<dbReference type="Pfam" id="PF10979">
    <property type="entry name" value="DUF2786"/>
    <property type="match status" value="1"/>
</dbReference>
<evidence type="ECO:0000259" key="2">
    <source>
        <dbReference type="Pfam" id="PF23771"/>
    </source>
</evidence>
<evidence type="ECO:0000259" key="1">
    <source>
        <dbReference type="Pfam" id="PF10979"/>
    </source>
</evidence>
<proteinExistence type="predicted"/>
<dbReference type="EMBL" id="PVNG01000006">
    <property type="protein sequence ID" value="PRX66173.1"/>
    <property type="molecule type" value="Genomic_DNA"/>
</dbReference>
<dbReference type="InterPro" id="IPR024498">
    <property type="entry name" value="DUF2786"/>
</dbReference>
<dbReference type="AlphaFoldDB" id="A0A2T0N2G6"/>
<sequence>MTTTATEKTIERIRRLLAVAEHPNTSPEEAKVHRERAMALMAKYNVERAHLAAAGQTPDELGTSVLIVDVKTYQLEHLYLIGSIVDAKTCRAVQWKVNGITYVLVVGHTSDLDAVTMLYASLSLQMSNEVNTILPAGRGRAPARKAFMRGFASRVGEKLREANQQAAAEADASNGGPSTELVLRDRATAVEQYFKTKAPNTGTVKARPVKDYGAFLAGRDAGDRADVGGRARLGGDRRAINA</sequence>
<reference evidence="3 4" key="1">
    <citation type="submission" date="2018-03" db="EMBL/GenBank/DDBJ databases">
        <title>Genomic Encyclopedia of Type Strains, Phase III (KMG-III): the genomes of soil and plant-associated and newly described type strains.</title>
        <authorList>
            <person name="Whitman W."/>
        </authorList>
    </citation>
    <scope>NUCLEOTIDE SEQUENCE [LARGE SCALE GENOMIC DNA]</scope>
    <source>
        <strain evidence="3 4">CGMCC 4.7104</strain>
    </source>
</reference>
<accession>A0A2T0N2G6</accession>
<dbReference type="InterPro" id="IPR055592">
    <property type="entry name" value="DUF7168"/>
</dbReference>
<feature type="domain" description="DUF7168" evidence="2">
    <location>
        <begin position="78"/>
        <end position="173"/>
    </location>
</feature>
<dbReference type="Pfam" id="PF23771">
    <property type="entry name" value="DUF7168"/>
    <property type="match status" value="1"/>
</dbReference>
<organism evidence="3 4">
    <name type="scientific">Nonomuraea fuscirosea</name>
    <dbReference type="NCBI Taxonomy" id="1291556"/>
    <lineage>
        <taxon>Bacteria</taxon>
        <taxon>Bacillati</taxon>
        <taxon>Actinomycetota</taxon>
        <taxon>Actinomycetes</taxon>
        <taxon>Streptosporangiales</taxon>
        <taxon>Streptosporangiaceae</taxon>
        <taxon>Nonomuraea</taxon>
    </lineage>
</organism>
<dbReference type="Proteomes" id="UP000238312">
    <property type="component" value="Unassembled WGS sequence"/>
</dbReference>
<dbReference type="RefSeq" id="WP_181307458.1">
    <property type="nucleotide sequence ID" value="NZ_PVNG01000006.1"/>
</dbReference>
<gene>
    <name evidence="3" type="ORF">B0I32_106309</name>
</gene>
<evidence type="ECO:0000313" key="4">
    <source>
        <dbReference type="Proteomes" id="UP000238312"/>
    </source>
</evidence>
<feature type="domain" description="DUF2786" evidence="1">
    <location>
        <begin position="8"/>
        <end position="47"/>
    </location>
</feature>
<comment type="caution">
    <text evidence="3">The sequence shown here is derived from an EMBL/GenBank/DDBJ whole genome shotgun (WGS) entry which is preliminary data.</text>
</comment>